<dbReference type="Pfam" id="PF00628">
    <property type="entry name" value="PHD"/>
    <property type="match status" value="3"/>
</dbReference>
<keyword evidence="9" id="KW-0539">Nucleus</keyword>
<feature type="region of interest" description="Disordered" evidence="11">
    <location>
        <begin position="2516"/>
        <end position="2539"/>
    </location>
</feature>
<dbReference type="InterPro" id="IPR001965">
    <property type="entry name" value="Znf_PHD"/>
</dbReference>
<feature type="compositionally biased region" description="Polar residues" evidence="11">
    <location>
        <begin position="1542"/>
        <end position="1553"/>
    </location>
</feature>
<keyword evidence="7" id="KW-0805">Transcription regulation</keyword>
<feature type="compositionally biased region" description="Polar residues" evidence="11">
    <location>
        <begin position="2098"/>
        <end position="2110"/>
    </location>
</feature>
<dbReference type="Gene3D" id="2.170.270.10">
    <property type="entry name" value="SET domain"/>
    <property type="match status" value="1"/>
</dbReference>
<keyword evidence="8" id="KW-0804">Transcription</keyword>
<feature type="compositionally biased region" description="Basic and acidic residues" evidence="11">
    <location>
        <begin position="1341"/>
        <end position="1361"/>
    </location>
</feature>
<evidence type="ECO:0000313" key="15">
    <source>
        <dbReference type="EMBL" id="CAG5097970.1"/>
    </source>
</evidence>
<feature type="compositionally biased region" description="Basic and acidic residues" evidence="11">
    <location>
        <begin position="1291"/>
        <end position="1302"/>
    </location>
</feature>
<feature type="compositionally biased region" description="Basic residues" evidence="11">
    <location>
        <begin position="526"/>
        <end position="540"/>
    </location>
</feature>
<feature type="compositionally biased region" description="Basic and acidic residues" evidence="11">
    <location>
        <begin position="1808"/>
        <end position="1819"/>
    </location>
</feature>
<feature type="compositionally biased region" description="Pro residues" evidence="11">
    <location>
        <begin position="1784"/>
        <end position="1795"/>
    </location>
</feature>
<keyword evidence="3" id="KW-0677">Repeat</keyword>
<evidence type="ECO:0000256" key="2">
    <source>
        <dbReference type="ARBA" id="ARBA00022723"/>
    </source>
</evidence>
<feature type="compositionally biased region" description="Polar residues" evidence="11">
    <location>
        <begin position="2026"/>
        <end position="2042"/>
    </location>
</feature>
<feature type="compositionally biased region" description="Polar residues" evidence="11">
    <location>
        <begin position="548"/>
        <end position="560"/>
    </location>
</feature>
<feature type="compositionally biased region" description="Low complexity" evidence="11">
    <location>
        <begin position="1981"/>
        <end position="1996"/>
    </location>
</feature>
<feature type="compositionally biased region" description="Basic residues" evidence="11">
    <location>
        <begin position="90"/>
        <end position="99"/>
    </location>
</feature>
<feature type="compositionally biased region" description="Polar residues" evidence="11">
    <location>
        <begin position="2280"/>
        <end position="2291"/>
    </location>
</feature>
<dbReference type="PANTHER" id="PTHR45888">
    <property type="entry name" value="HL01030P-RELATED"/>
    <property type="match status" value="1"/>
</dbReference>
<feature type="compositionally biased region" description="Low complexity" evidence="11">
    <location>
        <begin position="1527"/>
        <end position="1541"/>
    </location>
</feature>
<feature type="compositionally biased region" description="Low complexity" evidence="11">
    <location>
        <begin position="1279"/>
        <end position="1290"/>
    </location>
</feature>
<dbReference type="Proteomes" id="UP001158576">
    <property type="component" value="Chromosome XSR"/>
</dbReference>
<evidence type="ECO:0000256" key="5">
    <source>
        <dbReference type="ARBA" id="ARBA00022833"/>
    </source>
</evidence>
<feature type="domain" description="PHD-type" evidence="12">
    <location>
        <begin position="292"/>
        <end position="345"/>
    </location>
</feature>
<dbReference type="InterPro" id="IPR046341">
    <property type="entry name" value="SET_dom_sf"/>
</dbReference>
<gene>
    <name evidence="15" type="ORF">OKIOD_LOCUS6871</name>
</gene>
<feature type="region of interest" description="Disordered" evidence="11">
    <location>
        <begin position="76"/>
        <end position="102"/>
    </location>
</feature>
<dbReference type="CDD" id="cd15510">
    <property type="entry name" value="PHD2_KMT2C_like"/>
    <property type="match status" value="1"/>
</dbReference>
<feature type="region of interest" description="Disordered" evidence="11">
    <location>
        <begin position="1338"/>
        <end position="1553"/>
    </location>
</feature>
<dbReference type="PROSITE" id="PS50280">
    <property type="entry name" value="SET"/>
    <property type="match status" value="1"/>
</dbReference>
<dbReference type="CDD" id="cd15509">
    <property type="entry name" value="PHD1_KMT2C_like"/>
    <property type="match status" value="1"/>
</dbReference>
<feature type="compositionally biased region" description="Polar residues" evidence="11">
    <location>
        <begin position="1913"/>
        <end position="1925"/>
    </location>
</feature>
<feature type="domain" description="PHD-type" evidence="14">
    <location>
        <begin position="104"/>
        <end position="238"/>
    </location>
</feature>
<feature type="domain" description="SET" evidence="13">
    <location>
        <begin position="3051"/>
        <end position="3171"/>
    </location>
</feature>
<keyword evidence="16" id="KW-1185">Reference proteome</keyword>
<evidence type="ECO:0000256" key="7">
    <source>
        <dbReference type="ARBA" id="ARBA00023015"/>
    </source>
</evidence>
<feature type="region of interest" description="Disordered" evidence="11">
    <location>
        <begin position="877"/>
        <end position="977"/>
    </location>
</feature>
<reference evidence="15 16" key="1">
    <citation type="submission" date="2021-04" db="EMBL/GenBank/DDBJ databases">
        <authorList>
            <person name="Bliznina A."/>
        </authorList>
    </citation>
    <scope>NUCLEOTIDE SEQUENCE [LARGE SCALE GENOMIC DNA]</scope>
</reference>
<feature type="compositionally biased region" description="Polar residues" evidence="11">
    <location>
        <begin position="953"/>
        <end position="963"/>
    </location>
</feature>
<sequence>MSTAAISQNPNYIGKRNNFKRPGRLLSSVFDSGSDCDSFFDNSYSSSPPRCALCCVSSHLGQGELIRYAPSAGFDPFQQSSERNSPSPKTPRRSTRSGTKRALSLHSEDSLSKIGRADVLEPIHVFESTGHVFAHHCCAAWSEGVATARGFENSHENHPAKKIRSLKSEFSEDVTLVGVDRAVFSSLRQKCSYCQNYGASVRCKVSNCSSYYHYPCAVASGAFQDAESCSVLCAPEHRHQARLIDPSGCEFCSQVGELSDLLFCTTCGAHSHARCLNEGIIVTGEVRAGWQCYTCKICQQCRKSDDDAQMIICETCDKGWHTYCLNPVMDSVPKDGWSCNNCRNCIDCGNKIRNGHLIPTNTHSPAKEQLLCTNCKNHRLKTECIVCHAECLDEDELIKCSECGSRCHLGCDPDKTYQCPNCRPFDIPKSPQSSKSDSCFTDEISAKESIDSDMTKSTEITDVDSPKPFYSNDSPSLEPKEEQISSNDQITSSLRCSAQTTTSSKAASSSKPTNKSSNKPPSSKPPTKKSQKKGARKGTKMKKDQRTKNSTSDGQQSNAQKRNKRKAIDSLKAGTDGSQGSADRDSTFDEFRCVLLGDAEEDEFVRSSDLCATCGAIGDREHFESKMLFCIVCAQSYHVYCAEVTLSKELLEKGWTCPHCRICPKCDESVQPADSSASTCSQCYQTFHHICLNRKPIASAAETPNQSSILQSDDGTATTPTDCKNSQSKWKCDDCIKCNSCGTTTLNNSNLEWQNDYSNCPVCWSKQVCCICNKNYKEDDVLLKCSDCLRWQHALHEQVYSESDADSMAEQNFKCTMCRPSKKVYKPLRIHNSNDIVIDTFNWSNEPDIQKTHEKDGVAFTDEGLQTFQSELSRLIGSMRKPRTPSLKSMNPSEPPSPTHPEIDDEPKDLNHTNGASANGEQPRKRKPYRPGIGGFLVRTRNRVAKPKAVLDTGNSSDSNNPVKTEPKKQNKKKKSKIIDNYPQYIQEAFFGQLAHDSKMCDLANIKTEPVDSSLGTSVGINQVIVKSEPVDVYNAETDSQSTSDNINELVTPIEDTSLIILDQPLPEMAESSGANDPDIFFDLTNFEKDFDDVIDMKEDKPEDTPTSSTTLKEDSKPNVVLPVGSVSSPTPVSSGQHIGATSANVGINRVIPNGILAQNVPPEGAHITSPMPTPVIYQPPQVVAQPIGSQQVVQVTQSHHGHISPQIQVRQVMSEQVRPRIHPQNYQQNYLSMNNCTLQRQMAVPMSGHGPPPPHGHIPNHVQQMQNWNGTRDQIQKSQNEPSSSNNRNNSEKWREDEARGDKATISPVLYANTMHPHLKTEFPDWNDRHKQIQRLWRKVPGEGRKSYLSKARENRDKKTGNKSSSRSRSTSLNKPPKTQSPNEQSDKTPEKESSDQAWKQFICASSPNSSVPSPKPVQSPAATSFSPNPSATPSHQVNQSPVPSPQSGSPAPAMSNTDPMFSHMSPDSSSPLIPPSRKMSSDFGSSQGSLPGTPRSPMPPPAMSPSVGDVFPSPRLQNQPSLRFPSTTHTSSTNSPPTTGLQPQQAPSAQQNIVQLQIRPNQPHHCERLFDNLGRQQSGSLAREIINNKLQRKERMRRTEEASNQIWNTATAQNPGSLMYNQQGQPIHIGQRFPMQPGPGGSTAVQGLPGASFNPIIQHRQPIRLIPNNQTAQSVRFQQAQVITPQHPHQQIIGSDPIKINGAVQIELKNGNSSPSNGVVTVARAPLNHNYSNNQPITAPTGSDQSSTDKMFSQSLESTPSPTQIPQLDGQNDSEDEIPVAQRPPKPPAPKTPPFVVLPLGTTSPKGEKMAGKEMSPKQKTIVATAKVQKPGSPASSPTNRQIRMSPSHTGSYRPVGLSPRAISPGRPLQHGQSAPTLIKLTQPVTLVVNTSVKVNTPSSSTLQKEVVVTDNASEDTSNSRTPTVELPPPPKEENQNNEIEEAKKLIYNKLKNLGELGRQKKNLSSGRKTVQIKKKSDPSSSSPTPQGSNSPGSSRHRTKSGNNRTDDKKPEVNKKKTFEVLRQIQSRKSPNGSLASFNGKTADIRVQMPHQTAMQPNLNGSPSASTRSLNPDSNNSPQIHGIPIVVSSHIDATGKGQSDVVTTSTADPTKAQPRARKPRPKKSKKNKEEPKVDIQAAQKYNQGTQNSFQPRLPVLGDIKSMPKKPVGPVSSSSMAKNIAVTLPPNSSLSGTTSQRTSSADSKDEIVKRQELLNNLLSADELTITSPTTDPSARGTKVSEEQLKMLGISLKHHSKSDETPVSSVESNGTPKVGVKVSQPASVPFSTDSPSMEVKTEAQAPVVVKQEPTDQPLDKSNDSEKLGELNKSRKRKKSLESKPQKKRKRDADSNQYSAMSVQLGLTEAPVRINIDPCVPLGGGTLGAVAKKSLELEETWGGHWASGGWSNTSASFYDMIVNFQHFVEMPKGNDIQTILDLSSKFGQTKSFFSVSLTDEENSSDEESSVPDLSLNEMGKIGSLEEIAPRMSHDFPVAPASPEVQERNVYTFLDKEGIFEANSGDGKERTCPSPELPMPSDNPRDPVTVTLTFRPDQAGQPGDRSNIENALKAISNIIGIKIEGYRVSQSGSPAQQHKTSTSEVPAKEETRRCSKCGEHIIGEASKKPITSKQHPDSFYCTVSCRVIDQTFKEEASKLKIDSSAADKKQKVNAYKRRNYRICLADLLDADTTVFSDDLPDIAPQKISSRGRRQASETHLVNFGRSLMHKNVLWNVWNSKFAPVPKFPSQDQGSYSRSLSVKYEQNFGKSLDKRSCLLCKIRGDGKADTLGRLLNVGLSKCQPMTCATCGGFGASVSCSRLRCDLHFHIECAFKSGGTFLRQQQFYCSSHLPKAQSCDALKSLACCRRLFIDGCDIEALSKPLSLAKPSAHLRVGSLKIFSLGEIDPAMQLLYKEIKGFIAPVGLSWSRYFWTSPRERSNYNFCISRGSSGRAEFKVQTMAASHTYYMDSNLNSIFEPIGMSFPKQAMTVAAFILNFSAPQIQLLLQKMPLASFLGKDFLGKFEKLAQALAPEAKRHCPAHKNSSKSQSHHNHPKQNNVYLQASPIHEIGLFSSLTVEPGQVIIELSRAIPKELADRMSFSIRFKQAPSEQFIENVQMAPCRFVNHSKTPNCEFRLLDYFSTSDSALKINDGNSVLKAVLISTKLVKKGEEITVDYARHSIESRKHKFFSLQPS</sequence>
<feature type="compositionally biased region" description="Basic and acidic residues" evidence="11">
    <location>
        <begin position="2007"/>
        <end position="2022"/>
    </location>
</feature>
<feature type="compositionally biased region" description="Polar residues" evidence="11">
    <location>
        <begin position="484"/>
        <end position="496"/>
    </location>
</feature>
<feature type="compositionally biased region" description="Polar residues" evidence="11">
    <location>
        <begin position="77"/>
        <end position="87"/>
    </location>
</feature>
<evidence type="ECO:0000256" key="10">
    <source>
        <dbReference type="PROSITE-ProRule" id="PRU00146"/>
    </source>
</evidence>
<keyword evidence="2" id="KW-0479">Metal-binding</keyword>
<feature type="compositionally biased region" description="Basic and acidic residues" evidence="11">
    <location>
        <begin position="2313"/>
        <end position="2328"/>
    </location>
</feature>
<feature type="compositionally biased region" description="Low complexity" evidence="11">
    <location>
        <begin position="1407"/>
        <end position="1422"/>
    </location>
</feature>
<feature type="compositionally biased region" description="Basic residues" evidence="11">
    <location>
        <begin position="2116"/>
        <end position="2128"/>
    </location>
</feature>
<evidence type="ECO:0000256" key="6">
    <source>
        <dbReference type="ARBA" id="ARBA00022853"/>
    </source>
</evidence>
<keyword evidence="6" id="KW-0156">Chromatin regulator</keyword>
<dbReference type="Gene3D" id="1.10.30.10">
    <property type="entry name" value="High mobility group box domain"/>
    <property type="match status" value="1"/>
</dbReference>
<feature type="compositionally biased region" description="Basic and acidic residues" evidence="11">
    <location>
        <begin position="1933"/>
        <end position="1947"/>
    </location>
</feature>
<feature type="region of interest" description="Disordered" evidence="11">
    <location>
        <begin position="450"/>
        <end position="585"/>
    </location>
</feature>
<feature type="compositionally biased region" description="Polar residues" evidence="11">
    <location>
        <begin position="1374"/>
        <end position="1385"/>
    </location>
</feature>
<protein>
    <submittedName>
        <fullName evidence="15">Oidioi.mRNA.OKI2018_I69.XSR.g15313.t1.cds</fullName>
    </submittedName>
</protein>
<keyword evidence="5" id="KW-0862">Zinc</keyword>
<dbReference type="Gene3D" id="3.30.160.360">
    <property type="match status" value="1"/>
</dbReference>
<feature type="compositionally biased region" description="Polar residues" evidence="11">
    <location>
        <begin position="2261"/>
        <end position="2271"/>
    </location>
</feature>
<dbReference type="SMART" id="SM00249">
    <property type="entry name" value="PHD"/>
    <property type="match status" value="8"/>
</dbReference>
<evidence type="ECO:0000256" key="1">
    <source>
        <dbReference type="ARBA" id="ARBA00004123"/>
    </source>
</evidence>
<feature type="compositionally biased region" description="Polar residues" evidence="11">
    <location>
        <begin position="1897"/>
        <end position="1906"/>
    </location>
</feature>
<feature type="region of interest" description="Disordered" evidence="11">
    <location>
        <begin position="1897"/>
        <end position="2135"/>
    </location>
</feature>
<dbReference type="InterPro" id="IPR036910">
    <property type="entry name" value="HMG_box_dom_sf"/>
</dbReference>
<feature type="compositionally biased region" description="Basic and acidic residues" evidence="11">
    <location>
        <begin position="1386"/>
        <end position="1396"/>
    </location>
</feature>
<dbReference type="InterPro" id="IPR034732">
    <property type="entry name" value="EPHD"/>
</dbReference>
<organism evidence="15 16">
    <name type="scientific">Oikopleura dioica</name>
    <name type="common">Tunicate</name>
    <dbReference type="NCBI Taxonomy" id="34765"/>
    <lineage>
        <taxon>Eukaryota</taxon>
        <taxon>Metazoa</taxon>
        <taxon>Chordata</taxon>
        <taxon>Tunicata</taxon>
        <taxon>Appendicularia</taxon>
        <taxon>Copelata</taxon>
        <taxon>Oikopleuridae</taxon>
        <taxon>Oikopleura</taxon>
    </lineage>
</organism>
<dbReference type="InterPro" id="IPR019787">
    <property type="entry name" value="Znf_PHD-finger"/>
</dbReference>
<dbReference type="SUPFAM" id="SSF57903">
    <property type="entry name" value="FYVE/PHD zinc finger"/>
    <property type="match status" value="4"/>
</dbReference>
<feature type="compositionally biased region" description="Polar residues" evidence="11">
    <location>
        <begin position="2186"/>
        <end position="2202"/>
    </location>
</feature>
<feature type="region of interest" description="Disordered" evidence="11">
    <location>
        <begin position="2184"/>
        <end position="2206"/>
    </location>
</feature>
<evidence type="ECO:0000259" key="13">
    <source>
        <dbReference type="PROSITE" id="PS50280"/>
    </source>
</evidence>
<dbReference type="EMBL" id="OU015569">
    <property type="protein sequence ID" value="CAG5097970.1"/>
    <property type="molecule type" value="Genomic_DNA"/>
</dbReference>
<evidence type="ECO:0000313" key="16">
    <source>
        <dbReference type="Proteomes" id="UP001158576"/>
    </source>
</evidence>
<feature type="domain" description="PHD-type" evidence="12">
    <location>
        <begin position="608"/>
        <end position="663"/>
    </location>
</feature>
<feature type="compositionally biased region" description="Polar residues" evidence="11">
    <location>
        <begin position="1836"/>
        <end position="1853"/>
    </location>
</feature>
<dbReference type="PROSITE" id="PS51805">
    <property type="entry name" value="EPHD"/>
    <property type="match status" value="1"/>
</dbReference>
<feature type="compositionally biased region" description="Polar residues" evidence="11">
    <location>
        <begin position="2052"/>
        <end position="2081"/>
    </location>
</feature>
<evidence type="ECO:0000256" key="11">
    <source>
        <dbReference type="SAM" id="MobiDB-lite"/>
    </source>
</evidence>
<dbReference type="Pfam" id="PF00856">
    <property type="entry name" value="SET"/>
    <property type="match status" value="1"/>
</dbReference>
<dbReference type="InterPro" id="IPR011011">
    <property type="entry name" value="Znf_FYVE_PHD"/>
</dbReference>
<evidence type="ECO:0000256" key="8">
    <source>
        <dbReference type="ARBA" id="ARBA00023163"/>
    </source>
</evidence>
<proteinExistence type="predicted"/>
<evidence type="ECO:0000259" key="14">
    <source>
        <dbReference type="PROSITE" id="PS51805"/>
    </source>
</evidence>
<dbReference type="PROSITE" id="PS50016">
    <property type="entry name" value="ZF_PHD_2"/>
    <property type="match status" value="2"/>
</dbReference>
<dbReference type="InterPro" id="IPR019786">
    <property type="entry name" value="Zinc_finger_PHD-type_CS"/>
</dbReference>
<feature type="region of interest" description="Disordered" evidence="11">
    <location>
        <begin position="1731"/>
        <end position="1875"/>
    </location>
</feature>
<keyword evidence="4 10" id="KW-0863">Zinc-finger</keyword>
<feature type="region of interest" description="Disordered" evidence="11">
    <location>
        <begin position="2252"/>
        <end position="2353"/>
    </location>
</feature>
<evidence type="ECO:0000259" key="12">
    <source>
        <dbReference type="PROSITE" id="PS50016"/>
    </source>
</evidence>
<comment type="subcellular location">
    <subcellularLocation>
        <location evidence="1">Nucleus</location>
    </subcellularLocation>
</comment>
<evidence type="ECO:0000256" key="3">
    <source>
        <dbReference type="ARBA" id="ARBA00022737"/>
    </source>
</evidence>
<dbReference type="SUPFAM" id="SSF82199">
    <property type="entry name" value="SET domain"/>
    <property type="match status" value="1"/>
</dbReference>
<feature type="region of interest" description="Disordered" evidence="11">
    <location>
        <begin position="703"/>
        <end position="729"/>
    </location>
</feature>
<dbReference type="PROSITE" id="PS01359">
    <property type="entry name" value="ZF_PHD_1"/>
    <property type="match status" value="1"/>
</dbReference>
<accession>A0ABN7SCF0</accession>
<dbReference type="InterPro" id="IPR001214">
    <property type="entry name" value="SET_dom"/>
</dbReference>
<feature type="compositionally biased region" description="Pro residues" evidence="11">
    <location>
        <begin position="1496"/>
        <end position="1505"/>
    </location>
</feature>
<feature type="compositionally biased region" description="Polar residues" evidence="11">
    <location>
        <begin position="1731"/>
        <end position="1773"/>
    </location>
</feature>
<dbReference type="InterPro" id="IPR013083">
    <property type="entry name" value="Znf_RING/FYVE/PHD"/>
</dbReference>
<feature type="region of interest" description="Disordered" evidence="11">
    <location>
        <begin position="1097"/>
        <end position="1116"/>
    </location>
</feature>
<dbReference type="CDD" id="cd21997">
    <property type="entry name" value="HMG_KMT2C-like"/>
    <property type="match status" value="1"/>
</dbReference>
<feature type="compositionally biased region" description="Low complexity" evidence="11">
    <location>
        <begin position="497"/>
        <end position="521"/>
    </location>
</feature>
<evidence type="ECO:0000256" key="9">
    <source>
        <dbReference type="ARBA" id="ARBA00023242"/>
    </source>
</evidence>
<dbReference type="SMART" id="SM00317">
    <property type="entry name" value="SET"/>
    <property type="match status" value="1"/>
</dbReference>
<feature type="region of interest" description="Disordered" evidence="11">
    <location>
        <begin position="1273"/>
        <end position="1302"/>
    </location>
</feature>
<dbReference type="PANTHER" id="PTHR45888:SF6">
    <property type="entry name" value="HL01030P-RELATED"/>
    <property type="match status" value="1"/>
</dbReference>
<evidence type="ECO:0000256" key="4">
    <source>
        <dbReference type="ARBA" id="ARBA00022771"/>
    </source>
</evidence>
<feature type="compositionally biased region" description="Low complexity" evidence="11">
    <location>
        <begin position="1435"/>
        <end position="1457"/>
    </location>
</feature>
<feature type="compositionally biased region" description="Polar residues" evidence="11">
    <location>
        <begin position="1423"/>
        <end position="1434"/>
    </location>
</feature>
<dbReference type="CDD" id="cd15489">
    <property type="entry name" value="PHD_SF"/>
    <property type="match status" value="1"/>
</dbReference>
<name>A0ABN7SCF0_OIKDI</name>
<dbReference type="Gene3D" id="3.30.40.10">
    <property type="entry name" value="Zinc/RING finger domain, C3HC4 (zinc finger)"/>
    <property type="match status" value="6"/>
</dbReference>